<evidence type="ECO:0000313" key="2">
    <source>
        <dbReference type="EMBL" id="EXB40455.1"/>
    </source>
</evidence>
<gene>
    <name evidence="2" type="ORF">L484_013758</name>
</gene>
<feature type="compositionally biased region" description="Basic and acidic residues" evidence="1">
    <location>
        <begin position="76"/>
        <end position="88"/>
    </location>
</feature>
<feature type="region of interest" description="Disordered" evidence="1">
    <location>
        <begin position="26"/>
        <end position="94"/>
    </location>
</feature>
<accession>W9QLN2</accession>
<keyword evidence="3" id="KW-1185">Reference proteome</keyword>
<sequence length="125" mass="14706">MKKWVLEDNFSVFWRNLEFFDPELKRLRSSSSSPEKKSSSRVPTLVRWRKGRRRSRMRRGVVTGSEVEAGEDGENENGRGRGRSEKRGGRGRRVVQSVSFEESAVVYAQIHRLYFEFLKYAFELK</sequence>
<proteinExistence type="predicted"/>
<organism evidence="2 3">
    <name type="scientific">Morus notabilis</name>
    <dbReference type="NCBI Taxonomy" id="981085"/>
    <lineage>
        <taxon>Eukaryota</taxon>
        <taxon>Viridiplantae</taxon>
        <taxon>Streptophyta</taxon>
        <taxon>Embryophyta</taxon>
        <taxon>Tracheophyta</taxon>
        <taxon>Spermatophyta</taxon>
        <taxon>Magnoliopsida</taxon>
        <taxon>eudicotyledons</taxon>
        <taxon>Gunneridae</taxon>
        <taxon>Pentapetalae</taxon>
        <taxon>rosids</taxon>
        <taxon>fabids</taxon>
        <taxon>Rosales</taxon>
        <taxon>Moraceae</taxon>
        <taxon>Moreae</taxon>
        <taxon>Morus</taxon>
    </lineage>
</organism>
<reference evidence="3" key="1">
    <citation type="submission" date="2013-01" db="EMBL/GenBank/DDBJ databases">
        <title>Draft Genome Sequence of a Mulberry Tree, Morus notabilis C.K. Schneid.</title>
        <authorList>
            <person name="He N."/>
            <person name="Zhao S."/>
        </authorList>
    </citation>
    <scope>NUCLEOTIDE SEQUENCE</scope>
</reference>
<evidence type="ECO:0000256" key="1">
    <source>
        <dbReference type="SAM" id="MobiDB-lite"/>
    </source>
</evidence>
<dbReference type="Proteomes" id="UP000030645">
    <property type="component" value="Unassembled WGS sequence"/>
</dbReference>
<name>W9QLN2_9ROSA</name>
<dbReference type="AlphaFoldDB" id="W9QLN2"/>
<protein>
    <submittedName>
        <fullName evidence="2">Uncharacterized protein</fullName>
    </submittedName>
</protein>
<feature type="compositionally biased region" description="Basic residues" evidence="1">
    <location>
        <begin position="47"/>
        <end position="59"/>
    </location>
</feature>
<dbReference type="EMBL" id="KE343768">
    <property type="protein sequence ID" value="EXB40455.1"/>
    <property type="molecule type" value="Genomic_DNA"/>
</dbReference>
<evidence type="ECO:0000313" key="3">
    <source>
        <dbReference type="Proteomes" id="UP000030645"/>
    </source>
</evidence>